<evidence type="ECO:0000313" key="2">
    <source>
        <dbReference type="Proteomes" id="UP000265520"/>
    </source>
</evidence>
<dbReference type="Proteomes" id="UP000265520">
    <property type="component" value="Unassembled WGS sequence"/>
</dbReference>
<organism evidence="1 2">
    <name type="scientific">Trifolium medium</name>
    <dbReference type="NCBI Taxonomy" id="97028"/>
    <lineage>
        <taxon>Eukaryota</taxon>
        <taxon>Viridiplantae</taxon>
        <taxon>Streptophyta</taxon>
        <taxon>Embryophyta</taxon>
        <taxon>Tracheophyta</taxon>
        <taxon>Spermatophyta</taxon>
        <taxon>Magnoliopsida</taxon>
        <taxon>eudicotyledons</taxon>
        <taxon>Gunneridae</taxon>
        <taxon>Pentapetalae</taxon>
        <taxon>rosids</taxon>
        <taxon>fabids</taxon>
        <taxon>Fabales</taxon>
        <taxon>Fabaceae</taxon>
        <taxon>Papilionoideae</taxon>
        <taxon>50 kb inversion clade</taxon>
        <taxon>NPAAA clade</taxon>
        <taxon>Hologalegina</taxon>
        <taxon>IRL clade</taxon>
        <taxon>Trifolieae</taxon>
        <taxon>Trifolium</taxon>
    </lineage>
</organism>
<dbReference type="EMBL" id="LXQA010633624">
    <property type="protein sequence ID" value="MCI63254.1"/>
    <property type="molecule type" value="Genomic_DNA"/>
</dbReference>
<dbReference type="AlphaFoldDB" id="A0A392TRF5"/>
<evidence type="ECO:0000313" key="1">
    <source>
        <dbReference type="EMBL" id="MCI63254.1"/>
    </source>
</evidence>
<keyword evidence="2" id="KW-1185">Reference proteome</keyword>
<reference evidence="1 2" key="1">
    <citation type="journal article" date="2018" name="Front. Plant Sci.">
        <title>Red Clover (Trifolium pratense) and Zigzag Clover (T. medium) - A Picture of Genomic Similarities and Differences.</title>
        <authorList>
            <person name="Dluhosova J."/>
            <person name="Istvanek J."/>
            <person name="Nedelnik J."/>
            <person name="Repkova J."/>
        </authorList>
    </citation>
    <scope>NUCLEOTIDE SEQUENCE [LARGE SCALE GENOMIC DNA]</scope>
    <source>
        <strain evidence="2">cv. 10/8</strain>
        <tissue evidence="1">Leaf</tissue>
    </source>
</reference>
<protein>
    <submittedName>
        <fullName evidence="1">Uncharacterized protein</fullName>
    </submittedName>
</protein>
<sequence>VDSGHFSSAPREEFSIFFQANLKLSLHQVGESGTDLDSL</sequence>
<accession>A0A392TRF5</accession>
<feature type="non-terminal residue" evidence="1">
    <location>
        <position position="1"/>
    </location>
</feature>
<name>A0A392TRF5_9FABA</name>
<comment type="caution">
    <text evidence="1">The sequence shown here is derived from an EMBL/GenBank/DDBJ whole genome shotgun (WGS) entry which is preliminary data.</text>
</comment>
<proteinExistence type="predicted"/>